<dbReference type="SUPFAM" id="SSF47384">
    <property type="entry name" value="Homodimeric domain of signal transducing histidine kinase"/>
    <property type="match status" value="1"/>
</dbReference>
<dbReference type="Gene3D" id="3.30.565.10">
    <property type="entry name" value="Histidine kinase-like ATPase, C-terminal domain"/>
    <property type="match status" value="1"/>
</dbReference>
<dbReference type="Gene3D" id="3.30.450.20">
    <property type="entry name" value="PAS domain"/>
    <property type="match status" value="2"/>
</dbReference>
<evidence type="ECO:0000313" key="10">
    <source>
        <dbReference type="EMBL" id="KAF2430030.1"/>
    </source>
</evidence>
<evidence type="ECO:0000256" key="1">
    <source>
        <dbReference type="ARBA" id="ARBA00000085"/>
    </source>
</evidence>
<feature type="modified residue" description="4-aspartylphosphate" evidence="6">
    <location>
        <position position="915"/>
    </location>
</feature>
<dbReference type="EC" id="2.7.13.3" evidence="2"/>
<dbReference type="Gene3D" id="3.40.50.2300">
    <property type="match status" value="1"/>
</dbReference>
<dbReference type="SUPFAM" id="SSF55781">
    <property type="entry name" value="GAF domain-like"/>
    <property type="match status" value="1"/>
</dbReference>
<feature type="domain" description="Histidine kinase" evidence="8">
    <location>
        <begin position="539"/>
        <end position="814"/>
    </location>
</feature>
<feature type="domain" description="Response regulatory" evidence="9">
    <location>
        <begin position="855"/>
        <end position="986"/>
    </location>
</feature>
<dbReference type="SMART" id="SM00388">
    <property type="entry name" value="HisKA"/>
    <property type="match status" value="1"/>
</dbReference>
<dbReference type="SUPFAM" id="SSF52172">
    <property type="entry name" value="CheY-like"/>
    <property type="match status" value="1"/>
</dbReference>
<dbReference type="GO" id="GO:0009927">
    <property type="term" value="F:histidine phosphotransfer kinase activity"/>
    <property type="evidence" value="ECO:0007669"/>
    <property type="project" value="TreeGrafter"/>
</dbReference>
<dbReference type="SUPFAM" id="SSF55874">
    <property type="entry name" value="ATPase domain of HSP90 chaperone/DNA topoisomerase II/histidine kinase"/>
    <property type="match status" value="1"/>
</dbReference>
<dbReference type="InterPro" id="IPR035965">
    <property type="entry name" value="PAS-like_dom_sf"/>
</dbReference>
<evidence type="ECO:0000256" key="3">
    <source>
        <dbReference type="ARBA" id="ARBA00022553"/>
    </source>
</evidence>
<dbReference type="InterPro" id="IPR036097">
    <property type="entry name" value="HisK_dim/P_sf"/>
</dbReference>
<evidence type="ECO:0000256" key="4">
    <source>
        <dbReference type="ARBA" id="ARBA00022679"/>
    </source>
</evidence>
<dbReference type="SMART" id="SM00448">
    <property type="entry name" value="REC"/>
    <property type="match status" value="1"/>
</dbReference>
<keyword evidence="3 6" id="KW-0597">Phosphoprotein</keyword>
<comment type="caution">
    <text evidence="10">The sequence shown here is derived from an EMBL/GenBank/DDBJ whole genome shotgun (WGS) entry which is preliminary data.</text>
</comment>
<dbReference type="Gene3D" id="1.10.287.130">
    <property type="match status" value="1"/>
</dbReference>
<dbReference type="SMART" id="SM00387">
    <property type="entry name" value="HATPase_c"/>
    <property type="match status" value="1"/>
</dbReference>
<dbReference type="InterPro" id="IPR011006">
    <property type="entry name" value="CheY-like_superfamily"/>
</dbReference>
<dbReference type="EMBL" id="MU007042">
    <property type="protein sequence ID" value="KAF2430030.1"/>
    <property type="molecule type" value="Genomic_DNA"/>
</dbReference>
<dbReference type="GO" id="GO:0000155">
    <property type="term" value="F:phosphorelay sensor kinase activity"/>
    <property type="evidence" value="ECO:0007669"/>
    <property type="project" value="InterPro"/>
</dbReference>
<proteinExistence type="predicted"/>
<keyword evidence="5" id="KW-0418">Kinase</keyword>
<dbReference type="PROSITE" id="PS50110">
    <property type="entry name" value="RESPONSE_REGULATORY"/>
    <property type="match status" value="1"/>
</dbReference>
<dbReference type="PROSITE" id="PS50109">
    <property type="entry name" value="HIS_KIN"/>
    <property type="match status" value="1"/>
</dbReference>
<name>A0A9P4NQ54_9PEZI</name>
<sequence length="1005" mass="111600">MAQPDTLPVRTAGILGSNNPKRPKKVKGDRLPNGTHLPEVKLVEDQIWDWTEQLPQTDHVQFFRSVNWENTLIGPLDEWPPCLRQATYQVMADTRPATLYWGSFHVPIYNAAFVPLAGATHPRIMGSTFKDIFPELWDHISPLFELATHTGVAADVVEAPMTVMRNGYPEECFFTGNFTPIRGPDGKIEGFYNALFEISRQKIAERRTVMLNLLSTPEDLTTESVCRHVMQCLKTNDLDVTMALFYRVDDEAGQDQSILRLAAQIGIPNGHHLLADKLPWTSNEGIVPQCRQTWRQTTPLAIPVDSRFDGIVWQGPAGPSKSIAVIPLRIGTGLFGFLAIGTNPRQLDSANVQFVGDLGRVVSSVMASAISAEELKLRQEKLELELINSDLKIRHLVTHASVGMVHLMMGGSFLWANNYYWEITGIQSAEFRAEDYAFFDCILPEDMPLTNMEWSKVAAGNEVTSTEIRLKRLYQPPAGEPVPATILMFAFPFIEGGEVKSVMACLTDISRQKWAESWQSRLAQEARDAKKQQEAFIDMVSHEMRNPLSAIIHCVDDIIASSQGGEAFDEASSPQHYANLLSENAAAARIIETCAQHQKYVIDSVLHLGRLEADLFSFTPGAIRPGALCESTLGMFELECRSNDIHARVDADPSLAILEIEEVCTDAARITQIFINLLSNAIKFVKSEPKREITVRYGACITSPRDAFPPDVFWATPTSTEHEDVTENPEFGDGEQIHLTFSVADSGIGIDPKELSNIFERYKQANMSTQVRFKGSGLGLFISQQLCQKQGGEIGVRSIPGEGSTFCFHIRVRRMVADPSSPAQARPLLLRQVSAPAISPEGPNPQASKHQFRLHVLLVEDNIINQNVLRKQLTRAGCIVHVANHGAEALDQIRGMNCWKDKNLSATLLDVILMDSQMPIMDGITATRELRKLEAQGMITRHIPIIAVTANVREEQVDAALDAGADDVMQKPFKSADLVEMMINHVERARTAMLSNLQQDGFPLG</sequence>
<dbReference type="PRINTS" id="PR00344">
    <property type="entry name" value="BCTRLSENSOR"/>
</dbReference>
<dbReference type="GO" id="GO:0005886">
    <property type="term" value="C:plasma membrane"/>
    <property type="evidence" value="ECO:0007669"/>
    <property type="project" value="TreeGrafter"/>
</dbReference>
<evidence type="ECO:0000256" key="2">
    <source>
        <dbReference type="ARBA" id="ARBA00012438"/>
    </source>
</evidence>
<dbReference type="Pfam" id="PF00072">
    <property type="entry name" value="Response_reg"/>
    <property type="match status" value="1"/>
</dbReference>
<evidence type="ECO:0000259" key="9">
    <source>
        <dbReference type="PROSITE" id="PS50110"/>
    </source>
</evidence>
<dbReference type="CDD" id="cd00082">
    <property type="entry name" value="HisKA"/>
    <property type="match status" value="1"/>
</dbReference>
<evidence type="ECO:0000313" key="11">
    <source>
        <dbReference type="Proteomes" id="UP000800235"/>
    </source>
</evidence>
<organism evidence="10 11">
    <name type="scientific">Tothia fuscella</name>
    <dbReference type="NCBI Taxonomy" id="1048955"/>
    <lineage>
        <taxon>Eukaryota</taxon>
        <taxon>Fungi</taxon>
        <taxon>Dikarya</taxon>
        <taxon>Ascomycota</taxon>
        <taxon>Pezizomycotina</taxon>
        <taxon>Dothideomycetes</taxon>
        <taxon>Pleosporomycetidae</taxon>
        <taxon>Venturiales</taxon>
        <taxon>Cylindrosympodiaceae</taxon>
        <taxon>Tothia</taxon>
    </lineage>
</organism>
<evidence type="ECO:0000256" key="7">
    <source>
        <dbReference type="SAM" id="MobiDB-lite"/>
    </source>
</evidence>
<dbReference type="InterPro" id="IPR001789">
    <property type="entry name" value="Sig_transdc_resp-reg_receiver"/>
</dbReference>
<dbReference type="InterPro" id="IPR036890">
    <property type="entry name" value="HATPase_C_sf"/>
</dbReference>
<dbReference type="PANTHER" id="PTHR43047">
    <property type="entry name" value="TWO-COMPONENT HISTIDINE PROTEIN KINASE"/>
    <property type="match status" value="1"/>
</dbReference>
<dbReference type="Pfam" id="PF01590">
    <property type="entry name" value="GAF"/>
    <property type="match status" value="1"/>
</dbReference>
<reference evidence="10" key="1">
    <citation type="journal article" date="2020" name="Stud. Mycol.">
        <title>101 Dothideomycetes genomes: a test case for predicting lifestyles and emergence of pathogens.</title>
        <authorList>
            <person name="Haridas S."/>
            <person name="Albert R."/>
            <person name="Binder M."/>
            <person name="Bloem J."/>
            <person name="Labutti K."/>
            <person name="Salamov A."/>
            <person name="Andreopoulos B."/>
            <person name="Baker S."/>
            <person name="Barry K."/>
            <person name="Bills G."/>
            <person name="Bluhm B."/>
            <person name="Cannon C."/>
            <person name="Castanera R."/>
            <person name="Culley D."/>
            <person name="Daum C."/>
            <person name="Ezra D."/>
            <person name="Gonzalez J."/>
            <person name="Henrissat B."/>
            <person name="Kuo A."/>
            <person name="Liang C."/>
            <person name="Lipzen A."/>
            <person name="Lutzoni F."/>
            <person name="Magnuson J."/>
            <person name="Mondo S."/>
            <person name="Nolan M."/>
            <person name="Ohm R."/>
            <person name="Pangilinan J."/>
            <person name="Park H.-J."/>
            <person name="Ramirez L."/>
            <person name="Alfaro M."/>
            <person name="Sun H."/>
            <person name="Tritt A."/>
            <person name="Yoshinaga Y."/>
            <person name="Zwiers L.-H."/>
            <person name="Turgeon B."/>
            <person name="Goodwin S."/>
            <person name="Spatafora J."/>
            <person name="Crous P."/>
            <person name="Grigoriev I."/>
        </authorList>
    </citation>
    <scope>NUCLEOTIDE SEQUENCE</scope>
    <source>
        <strain evidence="10">CBS 130266</strain>
    </source>
</reference>
<keyword evidence="4" id="KW-0808">Transferase</keyword>
<dbReference type="OrthoDB" id="60033at2759"/>
<protein>
    <recommendedName>
        <fullName evidence="2">histidine kinase</fullName>
        <ecNumber evidence="2">2.7.13.3</ecNumber>
    </recommendedName>
</protein>
<keyword evidence="11" id="KW-1185">Reference proteome</keyword>
<dbReference type="AlphaFoldDB" id="A0A9P4NQ54"/>
<gene>
    <name evidence="10" type="ORF">EJ08DRAFT_697823</name>
</gene>
<evidence type="ECO:0000256" key="5">
    <source>
        <dbReference type="ARBA" id="ARBA00022777"/>
    </source>
</evidence>
<evidence type="ECO:0000259" key="8">
    <source>
        <dbReference type="PROSITE" id="PS50109"/>
    </source>
</evidence>
<dbReference type="InterPro" id="IPR003018">
    <property type="entry name" value="GAF"/>
</dbReference>
<comment type="catalytic activity">
    <reaction evidence="1">
        <text>ATP + protein L-histidine = ADP + protein N-phospho-L-histidine.</text>
        <dbReference type="EC" id="2.7.13.3"/>
    </reaction>
</comment>
<dbReference type="PANTHER" id="PTHR43047:SF71">
    <property type="entry name" value="HISTIDINE KINASE CONTAINING CHEY-HOMOLOGOUS RECEIVER DOMAIN-RELATED"/>
    <property type="match status" value="1"/>
</dbReference>
<dbReference type="Pfam" id="PF02518">
    <property type="entry name" value="HATPase_c"/>
    <property type="match status" value="1"/>
</dbReference>
<dbReference type="InterPro" id="IPR029016">
    <property type="entry name" value="GAF-like_dom_sf"/>
</dbReference>
<feature type="region of interest" description="Disordered" evidence="7">
    <location>
        <begin position="1"/>
        <end position="33"/>
    </location>
</feature>
<dbReference type="InterPro" id="IPR005467">
    <property type="entry name" value="His_kinase_dom"/>
</dbReference>
<dbReference type="InterPro" id="IPR004358">
    <property type="entry name" value="Sig_transdc_His_kin-like_C"/>
</dbReference>
<dbReference type="CDD" id="cd17546">
    <property type="entry name" value="REC_hyHK_CKI1_RcsC-like"/>
    <property type="match status" value="1"/>
</dbReference>
<dbReference type="InterPro" id="IPR003661">
    <property type="entry name" value="HisK_dim/P_dom"/>
</dbReference>
<dbReference type="Gene3D" id="3.30.450.40">
    <property type="match status" value="1"/>
</dbReference>
<evidence type="ECO:0000256" key="6">
    <source>
        <dbReference type="PROSITE-ProRule" id="PRU00169"/>
    </source>
</evidence>
<dbReference type="SUPFAM" id="SSF55785">
    <property type="entry name" value="PYP-like sensor domain (PAS domain)"/>
    <property type="match status" value="1"/>
</dbReference>
<dbReference type="Proteomes" id="UP000800235">
    <property type="component" value="Unassembled WGS sequence"/>
</dbReference>
<accession>A0A9P4NQ54</accession>
<dbReference type="InterPro" id="IPR003594">
    <property type="entry name" value="HATPase_dom"/>
</dbReference>